<feature type="chain" id="PRO_5013003583" description="Ricin B lectin domain-containing protein" evidence="3">
    <location>
        <begin position="16"/>
        <end position="557"/>
    </location>
</feature>
<reference evidence="5 6" key="1">
    <citation type="journal article" date="2014" name="Genome Biol. Evol.">
        <title>The secreted proteins of Achlya hypogyna and Thraustotheca clavata identify the ancestral oomycete secretome and reveal gene acquisitions by horizontal gene transfer.</title>
        <authorList>
            <person name="Misner I."/>
            <person name="Blouin N."/>
            <person name="Leonard G."/>
            <person name="Richards T.A."/>
            <person name="Lane C.E."/>
        </authorList>
    </citation>
    <scope>NUCLEOTIDE SEQUENCE [LARGE SCALE GENOMIC DNA]</scope>
    <source>
        <strain evidence="5 6">ATCC 48635</strain>
    </source>
</reference>
<dbReference type="SUPFAM" id="SSF50370">
    <property type="entry name" value="Ricin B-like lectins"/>
    <property type="match status" value="1"/>
</dbReference>
<dbReference type="InterPro" id="IPR043504">
    <property type="entry name" value="Peptidase_S1_PA_chymotrypsin"/>
</dbReference>
<dbReference type="SUPFAM" id="SSF50494">
    <property type="entry name" value="Trypsin-like serine proteases"/>
    <property type="match status" value="1"/>
</dbReference>
<dbReference type="InterPro" id="IPR035992">
    <property type="entry name" value="Ricin_B-like_lectins"/>
</dbReference>
<dbReference type="AlphaFoldDB" id="A0A1V9YN25"/>
<name>A0A1V9YN25_ACHHY</name>
<dbReference type="PROSITE" id="PS50231">
    <property type="entry name" value="RICIN_B_LECTIN"/>
    <property type="match status" value="1"/>
</dbReference>
<dbReference type="Pfam" id="PF13365">
    <property type="entry name" value="Trypsin_2"/>
    <property type="match status" value="1"/>
</dbReference>
<dbReference type="EMBL" id="JNBR01001469">
    <property type="protein sequence ID" value="OQR87084.1"/>
    <property type="molecule type" value="Genomic_DNA"/>
</dbReference>
<dbReference type="InterPro" id="IPR009003">
    <property type="entry name" value="Peptidase_S1_PA"/>
</dbReference>
<evidence type="ECO:0000256" key="1">
    <source>
        <dbReference type="ARBA" id="ARBA00023026"/>
    </source>
</evidence>
<dbReference type="Gene3D" id="2.80.10.50">
    <property type="match status" value="1"/>
</dbReference>
<sequence length="557" mass="59815">MMWLKVLLFCAAAAARQPLDGGVEYPLRLDGDGSKPVSQVIEFAGASFITVHFTSVDLPEGASLTLAALDGSQTVEIPDARADLFSETIASDRVMLTYTAPTYTQTRDAVVFAVDKFVAGKPISKLESICGQDESKPTTCYAATEPAKVAASRTVARLVISGRKLCTGWLLGSEGHMMTNWHCIPDVTKATNVQVEFGAHCSTCDDPLNARPLKCTGTKVATDVELVVSSKRHDFALVKLKLKEGTNVTANGFLQLRPSGPVLNETVYIPQHAAGLPQRIAITTEDGKPGAITSLTGKSCDYADVLEQDFIEHRLDTQGGSSGSPIISTADNLVVAIHNCGSIDGCKSDSNGGVRIDNILNFLKAQNITIPKDAIGGEETPQPTTSPATATPSTAPTPTATPSPTSEIPTTEEPKSTTLVPVPSTISPTPSPTQLPVVQIRTKQGKYLSEWNTGLYADVWRGNLNELFEIAEGHIKSVKNGECLDAYKDRYGRAHLHTYPCSAKNKNQRWIVADGKVRHGAHANLCLDVDPTDEDKKAQVWECFDANDNQLFDVVPL</sequence>
<accession>A0A1V9YN25</accession>
<keyword evidence="1" id="KW-0843">Virulence</keyword>
<organism evidence="5 6">
    <name type="scientific">Achlya hypogyna</name>
    <name type="common">Oomycete</name>
    <name type="synonym">Protoachlya hypogyna</name>
    <dbReference type="NCBI Taxonomy" id="1202772"/>
    <lineage>
        <taxon>Eukaryota</taxon>
        <taxon>Sar</taxon>
        <taxon>Stramenopiles</taxon>
        <taxon>Oomycota</taxon>
        <taxon>Saprolegniomycetes</taxon>
        <taxon>Saprolegniales</taxon>
        <taxon>Achlyaceae</taxon>
        <taxon>Achlya</taxon>
    </lineage>
</organism>
<evidence type="ECO:0000256" key="2">
    <source>
        <dbReference type="SAM" id="MobiDB-lite"/>
    </source>
</evidence>
<evidence type="ECO:0000313" key="5">
    <source>
        <dbReference type="EMBL" id="OQR87084.1"/>
    </source>
</evidence>
<keyword evidence="3" id="KW-0732">Signal</keyword>
<evidence type="ECO:0000259" key="4">
    <source>
        <dbReference type="Pfam" id="PF00652"/>
    </source>
</evidence>
<feature type="region of interest" description="Disordered" evidence="2">
    <location>
        <begin position="373"/>
        <end position="434"/>
    </location>
</feature>
<dbReference type="Pfam" id="PF00652">
    <property type="entry name" value="Ricin_B_lectin"/>
    <property type="match status" value="1"/>
</dbReference>
<comment type="caution">
    <text evidence="5">The sequence shown here is derived from an EMBL/GenBank/DDBJ whole genome shotgun (WGS) entry which is preliminary data.</text>
</comment>
<dbReference type="PANTHER" id="PTHR36234:SF5">
    <property type="entry name" value="LYSYL ENDOPEPTIDASE"/>
    <property type="match status" value="1"/>
</dbReference>
<evidence type="ECO:0000313" key="6">
    <source>
        <dbReference type="Proteomes" id="UP000243579"/>
    </source>
</evidence>
<proteinExistence type="predicted"/>
<dbReference type="CDD" id="cd00161">
    <property type="entry name" value="beta-trefoil_Ricin-like"/>
    <property type="match status" value="1"/>
</dbReference>
<dbReference type="STRING" id="1202772.A0A1V9YN25"/>
<dbReference type="Proteomes" id="UP000243579">
    <property type="component" value="Unassembled WGS sequence"/>
</dbReference>
<dbReference type="PANTHER" id="PTHR36234">
    <property type="entry name" value="LYSYL ENDOPEPTIDASE"/>
    <property type="match status" value="1"/>
</dbReference>
<feature type="domain" description="Ricin B lectin" evidence="4">
    <location>
        <begin position="472"/>
        <end position="553"/>
    </location>
</feature>
<feature type="signal peptide" evidence="3">
    <location>
        <begin position="1"/>
        <end position="15"/>
    </location>
</feature>
<dbReference type="InterPro" id="IPR000772">
    <property type="entry name" value="Ricin_B_lectin"/>
</dbReference>
<keyword evidence="6" id="KW-1185">Reference proteome</keyword>
<dbReference type="OrthoDB" id="72066at2759"/>
<feature type="compositionally biased region" description="Low complexity" evidence="2">
    <location>
        <begin position="378"/>
        <end position="428"/>
    </location>
</feature>
<gene>
    <name evidence="5" type="ORF">ACHHYP_09551</name>
</gene>
<evidence type="ECO:0000256" key="3">
    <source>
        <dbReference type="SAM" id="SignalP"/>
    </source>
</evidence>
<dbReference type="Gene3D" id="2.40.10.10">
    <property type="entry name" value="Trypsin-like serine proteases"/>
    <property type="match status" value="2"/>
</dbReference>
<protein>
    <recommendedName>
        <fullName evidence="4">Ricin B lectin domain-containing protein</fullName>
    </recommendedName>
</protein>